<name>A0A8S5MF22_9CAUD</name>
<dbReference type="EMBL" id="BK014892">
    <property type="protein sequence ID" value="DAD80937.1"/>
    <property type="molecule type" value="Genomic_DNA"/>
</dbReference>
<dbReference type="Pfam" id="PF20911">
    <property type="entry name" value="GP7"/>
    <property type="match status" value="1"/>
</dbReference>
<reference evidence="1" key="1">
    <citation type="journal article" date="2021" name="Proc. Natl. Acad. Sci. U.S.A.">
        <title>A Catalog of Tens of Thousands of Viruses from Human Metagenomes Reveals Hidden Associations with Chronic Diseases.</title>
        <authorList>
            <person name="Tisza M.J."/>
            <person name="Buck C.B."/>
        </authorList>
    </citation>
    <scope>NUCLEOTIDE SEQUENCE</scope>
    <source>
        <strain evidence="1">Ct9P15</strain>
    </source>
</reference>
<organism evidence="1">
    <name type="scientific">Podoviridae sp. ct9P15</name>
    <dbReference type="NCBI Taxonomy" id="2826543"/>
    <lineage>
        <taxon>Viruses</taxon>
        <taxon>Duplodnaviria</taxon>
        <taxon>Heunggongvirae</taxon>
        <taxon>Uroviricota</taxon>
        <taxon>Caudoviricetes</taxon>
    </lineage>
</organism>
<protein>
    <submittedName>
        <fullName evidence="1">Major capsid protein</fullName>
    </submittedName>
</protein>
<accession>A0A8S5MF22</accession>
<dbReference type="InterPro" id="IPR048813">
    <property type="entry name" value="GP7-like"/>
</dbReference>
<sequence>MADIVSNVAPTSLAEFEGLVGDKDVARKVFLHTIRDYMPFFDQAVIVRGNDGMGDKGQIVTRYPEGDLHGYNEGWGSDVVTGNNVRYTCSRRSSSSTIDRDQFNDQKESDRASWRLRRDQAFSRGFARATVRNLFYGDPAKDPNSCKGLFNIVTPTDPVFKDRIIDAGGTTENKQTEILLVGWDLASNYLFYPQYGENLGGFQTTVHPEAVRVTAGTSDNPKHYWALETDFRWDIGVAIYDPLTVVRIANIDTTKWSKSSKTSGSPDLIDLMTQAVNLLPDEYKGRCAFYCNEAVTGILRRQINNKENVQLTTGEVAGRKVVTWDGIPIHRLGTDVITNTMPVLSLG</sequence>
<evidence type="ECO:0000313" key="1">
    <source>
        <dbReference type="EMBL" id="DAD80937.1"/>
    </source>
</evidence>
<proteinExistence type="predicted"/>
<dbReference type="NCBIfam" id="NF045672">
    <property type="entry name" value="MCP_gp7_epsi_15"/>
    <property type="match status" value="1"/>
</dbReference>